<evidence type="ECO:0000313" key="2">
    <source>
        <dbReference type="Proteomes" id="UP000300879"/>
    </source>
</evidence>
<dbReference type="Proteomes" id="UP000300879">
    <property type="component" value="Chromosome"/>
</dbReference>
<name>A0A4V1G472_9BACL</name>
<dbReference type="AlphaFoldDB" id="A0A4V1G472"/>
<gene>
    <name evidence="1" type="ORF">E6C60_2973</name>
</gene>
<protein>
    <submittedName>
        <fullName evidence="1">Uncharacterized protein</fullName>
    </submittedName>
</protein>
<dbReference type="KEGG" id="palo:E6C60_2973"/>
<sequence length="54" mass="6389">MSKRLDLPMDKVEDFIREMEKNRDGLERYFLLEQLSKLNDTLNELAAGVEDDDE</sequence>
<evidence type="ECO:0000313" key="1">
    <source>
        <dbReference type="EMBL" id="QCT03684.1"/>
    </source>
</evidence>
<dbReference type="EMBL" id="CP040396">
    <property type="protein sequence ID" value="QCT03684.1"/>
    <property type="molecule type" value="Genomic_DNA"/>
</dbReference>
<proteinExistence type="predicted"/>
<reference evidence="1 2" key="1">
    <citation type="submission" date="2019-05" db="EMBL/GenBank/DDBJ databases">
        <authorList>
            <person name="Chen C."/>
        </authorList>
    </citation>
    <scope>NUCLEOTIDE SEQUENCE [LARGE SCALE GENOMIC DNA]</scope>
    <source>
        <strain evidence="1 2">HB172198</strain>
    </source>
</reference>
<accession>A0A4V1G472</accession>
<organism evidence="1 2">
    <name type="scientific">Paenibacillus algicola</name>
    <dbReference type="NCBI Taxonomy" id="2565926"/>
    <lineage>
        <taxon>Bacteria</taxon>
        <taxon>Bacillati</taxon>
        <taxon>Bacillota</taxon>
        <taxon>Bacilli</taxon>
        <taxon>Bacillales</taxon>
        <taxon>Paenibacillaceae</taxon>
        <taxon>Paenibacillus</taxon>
    </lineage>
</organism>
<keyword evidence="2" id="KW-1185">Reference proteome</keyword>